<evidence type="ECO:0000313" key="3">
    <source>
        <dbReference type="Proteomes" id="UP000552587"/>
    </source>
</evidence>
<dbReference type="Proteomes" id="UP000552587">
    <property type="component" value="Unassembled WGS sequence"/>
</dbReference>
<protein>
    <submittedName>
        <fullName evidence="2">Uncharacterized protein</fullName>
    </submittedName>
</protein>
<evidence type="ECO:0000256" key="1">
    <source>
        <dbReference type="SAM" id="Phobius"/>
    </source>
</evidence>
<keyword evidence="1" id="KW-0812">Transmembrane</keyword>
<name>A0A7W3U6H3_9GAMM</name>
<proteinExistence type="predicted"/>
<keyword evidence="1" id="KW-1133">Transmembrane helix</keyword>
<dbReference type="AlphaFoldDB" id="A0A7W3U6H3"/>
<evidence type="ECO:0000313" key="2">
    <source>
        <dbReference type="EMBL" id="MBB1089620.1"/>
    </source>
</evidence>
<dbReference type="EMBL" id="JACHTE010000011">
    <property type="protein sequence ID" value="MBB1089620.1"/>
    <property type="molecule type" value="Genomic_DNA"/>
</dbReference>
<dbReference type="RefSeq" id="WP_182670601.1">
    <property type="nucleotide sequence ID" value="NZ_JACHTE010000011.1"/>
</dbReference>
<sequence length="75" mass="7756">MREAFWLVAAIATAVLAVAVLAGMGLDAPLDAGLLDAMAAPVNLARAAVLAAALWVWSYIERAIRGVPARRMPGA</sequence>
<organism evidence="2 3">
    <name type="scientific">Marilutibacter penaei</name>
    <dbReference type="NCBI Taxonomy" id="2759900"/>
    <lineage>
        <taxon>Bacteria</taxon>
        <taxon>Pseudomonadati</taxon>
        <taxon>Pseudomonadota</taxon>
        <taxon>Gammaproteobacteria</taxon>
        <taxon>Lysobacterales</taxon>
        <taxon>Lysobacteraceae</taxon>
        <taxon>Marilutibacter</taxon>
    </lineage>
</organism>
<reference evidence="2 3" key="1">
    <citation type="submission" date="2020-07" db="EMBL/GenBank/DDBJ databases">
        <authorList>
            <person name="Xu S."/>
            <person name="Li A."/>
        </authorList>
    </citation>
    <scope>NUCLEOTIDE SEQUENCE [LARGE SCALE GENOMIC DNA]</scope>
    <source>
        <strain evidence="2 3">SG-8</strain>
    </source>
</reference>
<keyword evidence="1" id="KW-0472">Membrane</keyword>
<comment type="caution">
    <text evidence="2">The sequence shown here is derived from an EMBL/GenBank/DDBJ whole genome shotgun (WGS) entry which is preliminary data.</text>
</comment>
<keyword evidence="3" id="KW-1185">Reference proteome</keyword>
<accession>A0A7W3U6H3</accession>
<gene>
    <name evidence="2" type="ORF">H4F99_14135</name>
</gene>
<feature type="transmembrane region" description="Helical" evidence="1">
    <location>
        <begin position="38"/>
        <end position="60"/>
    </location>
</feature>